<dbReference type="GO" id="GO:0008270">
    <property type="term" value="F:zinc ion binding"/>
    <property type="evidence" value="ECO:0007669"/>
    <property type="project" value="UniProtKB-UniRule"/>
</dbReference>
<protein>
    <submittedName>
        <fullName evidence="14">Uncharacterized protein</fullName>
    </submittedName>
</protein>
<dbReference type="AlphaFoldDB" id="A0A9N9T8Z8"/>
<keyword evidence="6" id="KW-0805">Transcription regulation</keyword>
<dbReference type="GO" id="GO:0005634">
    <property type="term" value="C:nucleus"/>
    <property type="evidence" value="ECO:0007669"/>
    <property type="project" value="UniProtKB-SubCell"/>
</dbReference>
<keyword evidence="2 11" id="KW-0479">Metal-binding</keyword>
<dbReference type="FunFam" id="3.30.160.60:FF:001228">
    <property type="entry name" value="Zinc finger protein 236"/>
    <property type="match status" value="1"/>
</dbReference>
<proteinExistence type="predicted"/>
<feature type="binding site" evidence="11">
    <location>
        <position position="54"/>
    </location>
    <ligand>
        <name>Zn(2+)</name>
        <dbReference type="ChEBI" id="CHEBI:29105"/>
    </ligand>
</feature>
<evidence type="ECO:0000313" key="15">
    <source>
        <dbReference type="Proteomes" id="UP001153709"/>
    </source>
</evidence>
<feature type="binding site" evidence="11">
    <location>
        <position position="51"/>
    </location>
    <ligand>
        <name>Zn(2+)</name>
        <dbReference type="ChEBI" id="CHEBI:29105"/>
    </ligand>
</feature>
<evidence type="ECO:0000259" key="13">
    <source>
        <dbReference type="PROSITE" id="PS51915"/>
    </source>
</evidence>
<evidence type="ECO:0000256" key="2">
    <source>
        <dbReference type="ARBA" id="ARBA00022723"/>
    </source>
</evidence>
<dbReference type="PANTHER" id="PTHR24390">
    <property type="entry name" value="ZINC FINGER PROTEIN"/>
    <property type="match status" value="1"/>
</dbReference>
<feature type="domain" description="ZAD" evidence="13">
    <location>
        <begin position="8"/>
        <end position="78"/>
    </location>
</feature>
<reference evidence="14" key="1">
    <citation type="submission" date="2022-01" db="EMBL/GenBank/DDBJ databases">
        <authorList>
            <person name="King R."/>
        </authorList>
    </citation>
    <scope>NUCLEOTIDE SEQUENCE</scope>
</reference>
<dbReference type="InterPro" id="IPR012934">
    <property type="entry name" value="Znf_AD"/>
</dbReference>
<dbReference type="Gene3D" id="3.30.160.60">
    <property type="entry name" value="Classic Zinc Finger"/>
    <property type="match status" value="6"/>
</dbReference>
<dbReference type="GO" id="GO:0006357">
    <property type="term" value="P:regulation of transcription by RNA polymerase II"/>
    <property type="evidence" value="ECO:0007669"/>
    <property type="project" value="TreeGrafter"/>
</dbReference>
<dbReference type="Gene3D" id="3.40.1800.20">
    <property type="match status" value="1"/>
</dbReference>
<keyword evidence="15" id="KW-1185">Reference proteome</keyword>
<dbReference type="SUPFAM" id="SSF57667">
    <property type="entry name" value="beta-beta-alpha zinc fingers"/>
    <property type="match status" value="5"/>
</dbReference>
<accession>A0A9N9T8Z8</accession>
<keyword evidence="8" id="KW-0804">Transcription</keyword>
<evidence type="ECO:0000259" key="12">
    <source>
        <dbReference type="PROSITE" id="PS50157"/>
    </source>
</evidence>
<feature type="domain" description="C2H2-type" evidence="12">
    <location>
        <begin position="338"/>
        <end position="366"/>
    </location>
</feature>
<dbReference type="PROSITE" id="PS00028">
    <property type="entry name" value="ZINC_FINGER_C2H2_1"/>
    <property type="match status" value="7"/>
</dbReference>
<evidence type="ECO:0000313" key="14">
    <source>
        <dbReference type="EMBL" id="CAG9836695.1"/>
    </source>
</evidence>
<evidence type="ECO:0000256" key="11">
    <source>
        <dbReference type="PROSITE-ProRule" id="PRU01263"/>
    </source>
</evidence>
<keyword evidence="5 11" id="KW-0862">Zinc</keyword>
<dbReference type="PROSITE" id="PS50157">
    <property type="entry name" value="ZINC_FINGER_C2H2_2"/>
    <property type="match status" value="7"/>
</dbReference>
<gene>
    <name evidence="14" type="ORF">DIABBA_LOCUS9762</name>
</gene>
<evidence type="ECO:0000256" key="7">
    <source>
        <dbReference type="ARBA" id="ARBA00023125"/>
    </source>
</evidence>
<evidence type="ECO:0000256" key="5">
    <source>
        <dbReference type="ARBA" id="ARBA00022833"/>
    </source>
</evidence>
<name>A0A9N9T8Z8_DIABA</name>
<keyword evidence="7" id="KW-0238">DNA-binding</keyword>
<evidence type="ECO:0000256" key="10">
    <source>
        <dbReference type="PROSITE-ProRule" id="PRU00042"/>
    </source>
</evidence>
<dbReference type="InterPro" id="IPR013087">
    <property type="entry name" value="Znf_C2H2_type"/>
</dbReference>
<dbReference type="EMBL" id="OU898281">
    <property type="protein sequence ID" value="CAG9836695.1"/>
    <property type="molecule type" value="Genomic_DNA"/>
</dbReference>
<dbReference type="Pfam" id="PF00096">
    <property type="entry name" value="zf-C2H2"/>
    <property type="match status" value="5"/>
</dbReference>
<feature type="binding site" evidence="11">
    <location>
        <position position="10"/>
    </location>
    <ligand>
        <name>Zn(2+)</name>
        <dbReference type="ChEBI" id="CHEBI:29105"/>
    </ligand>
</feature>
<dbReference type="GO" id="GO:0000978">
    <property type="term" value="F:RNA polymerase II cis-regulatory region sequence-specific DNA binding"/>
    <property type="evidence" value="ECO:0007669"/>
    <property type="project" value="TreeGrafter"/>
</dbReference>
<evidence type="ECO:0000256" key="3">
    <source>
        <dbReference type="ARBA" id="ARBA00022737"/>
    </source>
</evidence>
<dbReference type="SMART" id="SM00355">
    <property type="entry name" value="ZnF_C2H2"/>
    <property type="match status" value="9"/>
</dbReference>
<dbReference type="InterPro" id="IPR036236">
    <property type="entry name" value="Znf_C2H2_sf"/>
</dbReference>
<sequence length="427" mass="49625">MNTSVALYRCRLCLNKTPSRVKIFSGDFPRMLETLTSIKVHEEDGLPKYSCIKCIEEVKTALIIKKRIIKAHELLVAALKQKRAIFQRITPFINEAKASVSKQTNEVVPKEEIIIKQNQIQPKLEVVENSNEDSNDESVTTVETELDKLNTNNEEKHTLYKVQKHIKVTTFTCETCNLNFSDRRTFTRHNRKHEKGKCDICGRLIRSDNMRKHVRMHTAGPSKCSLCGATCKNFESLRGHIFHYHKHNAEQYVCEECGKGFRMKYTFFLHKKKAHMGLKNFKCTTCGKLFFTNGALLKHVRRTHEKQRPYVCEYCGTGFSSRCSLNTHKRKHTNEKPFVCQHCSEGFKQRVSLRSHLKSKHGIEEAKEFFCKTCEKGFATSYALSIHERLHETKKCKICSENFVGDEYLTNHLREIHHMEVETEQDT</sequence>
<evidence type="ECO:0000256" key="4">
    <source>
        <dbReference type="ARBA" id="ARBA00022771"/>
    </source>
</evidence>
<dbReference type="PROSITE" id="PS51915">
    <property type="entry name" value="ZAD"/>
    <property type="match status" value="1"/>
</dbReference>
<keyword evidence="3" id="KW-0677">Repeat</keyword>
<feature type="domain" description="C2H2-type" evidence="12">
    <location>
        <begin position="369"/>
        <end position="396"/>
    </location>
</feature>
<comment type="subcellular location">
    <subcellularLocation>
        <location evidence="1">Nucleus</location>
    </subcellularLocation>
</comment>
<feature type="domain" description="C2H2-type" evidence="12">
    <location>
        <begin position="310"/>
        <end position="337"/>
    </location>
</feature>
<dbReference type="Pfam" id="PF07776">
    <property type="entry name" value="zf-AD"/>
    <property type="match status" value="1"/>
</dbReference>
<keyword evidence="4 10" id="KW-0863">Zinc-finger</keyword>
<feature type="domain" description="C2H2-type" evidence="12">
    <location>
        <begin position="252"/>
        <end position="280"/>
    </location>
</feature>
<dbReference type="OrthoDB" id="6077919at2759"/>
<dbReference type="FunFam" id="3.30.160.60:FF:000100">
    <property type="entry name" value="Zinc finger 45-like"/>
    <property type="match status" value="1"/>
</dbReference>
<keyword evidence="9" id="KW-0539">Nucleus</keyword>
<evidence type="ECO:0000256" key="8">
    <source>
        <dbReference type="ARBA" id="ARBA00023163"/>
    </source>
</evidence>
<feature type="domain" description="C2H2-type" evidence="12">
    <location>
        <begin position="281"/>
        <end position="309"/>
    </location>
</feature>
<evidence type="ECO:0000256" key="6">
    <source>
        <dbReference type="ARBA" id="ARBA00023015"/>
    </source>
</evidence>
<organism evidence="14 15">
    <name type="scientific">Diabrotica balteata</name>
    <name type="common">Banded cucumber beetle</name>
    <dbReference type="NCBI Taxonomy" id="107213"/>
    <lineage>
        <taxon>Eukaryota</taxon>
        <taxon>Metazoa</taxon>
        <taxon>Ecdysozoa</taxon>
        <taxon>Arthropoda</taxon>
        <taxon>Hexapoda</taxon>
        <taxon>Insecta</taxon>
        <taxon>Pterygota</taxon>
        <taxon>Neoptera</taxon>
        <taxon>Endopterygota</taxon>
        <taxon>Coleoptera</taxon>
        <taxon>Polyphaga</taxon>
        <taxon>Cucujiformia</taxon>
        <taxon>Chrysomeloidea</taxon>
        <taxon>Chrysomelidae</taxon>
        <taxon>Galerucinae</taxon>
        <taxon>Diabroticina</taxon>
        <taxon>Diabroticites</taxon>
        <taxon>Diabrotica</taxon>
    </lineage>
</organism>
<dbReference type="SUPFAM" id="SSF57716">
    <property type="entry name" value="Glucocorticoid receptor-like (DNA-binding domain)"/>
    <property type="match status" value="1"/>
</dbReference>
<dbReference type="PANTHER" id="PTHR24390:SF79">
    <property type="entry name" value="ASPARAGINE-RICH ZINC FINGER PROTEIN AZF1"/>
    <property type="match status" value="1"/>
</dbReference>
<feature type="binding site" evidence="11">
    <location>
        <position position="13"/>
    </location>
    <ligand>
        <name>Zn(2+)</name>
        <dbReference type="ChEBI" id="CHEBI:29105"/>
    </ligand>
</feature>
<feature type="domain" description="C2H2-type" evidence="12">
    <location>
        <begin position="394"/>
        <end position="422"/>
    </location>
</feature>
<dbReference type="GO" id="GO:0003700">
    <property type="term" value="F:DNA-binding transcription factor activity"/>
    <property type="evidence" value="ECO:0007669"/>
    <property type="project" value="TreeGrafter"/>
</dbReference>
<dbReference type="Pfam" id="PF13894">
    <property type="entry name" value="zf-C2H2_4"/>
    <property type="match status" value="1"/>
</dbReference>
<feature type="domain" description="C2H2-type" evidence="12">
    <location>
        <begin position="171"/>
        <end position="198"/>
    </location>
</feature>
<dbReference type="Proteomes" id="UP001153709">
    <property type="component" value="Chromosome 6"/>
</dbReference>
<evidence type="ECO:0000256" key="1">
    <source>
        <dbReference type="ARBA" id="ARBA00004123"/>
    </source>
</evidence>
<evidence type="ECO:0000256" key="9">
    <source>
        <dbReference type="ARBA" id="ARBA00023242"/>
    </source>
</evidence>